<gene>
    <name evidence="1" type="ORF">AFCDBAGC_3898</name>
</gene>
<dbReference type="Proteomes" id="UP001055117">
    <property type="component" value="Unassembled WGS sequence"/>
</dbReference>
<evidence type="ECO:0008006" key="3">
    <source>
        <dbReference type="Google" id="ProtNLM"/>
    </source>
</evidence>
<protein>
    <recommendedName>
        <fullName evidence="3">Secreted protein</fullName>
    </recommendedName>
</protein>
<dbReference type="EMBL" id="BPQG01000063">
    <property type="protein sequence ID" value="GJD46018.1"/>
    <property type="molecule type" value="Genomic_DNA"/>
</dbReference>
<accession>A0ABQ4QL97</accession>
<proteinExistence type="predicted"/>
<sequence>MKVRFAITVSAGAALPEAITMPFVVPGCSVSVCEPEVSAARTGRSLVPVTRTVTVCWLVLFPSDKVTT</sequence>
<reference evidence="1 2" key="1">
    <citation type="journal article" date="2021" name="Front. Microbiol.">
        <title>Comprehensive Comparative Genomics and Phenotyping of Methylobacterium Species.</title>
        <authorList>
            <person name="Alessa O."/>
            <person name="Ogura Y."/>
            <person name="Fujitani Y."/>
            <person name="Takami H."/>
            <person name="Hayashi T."/>
            <person name="Sahin N."/>
            <person name="Tani A."/>
        </authorList>
    </citation>
    <scope>NUCLEOTIDE SEQUENCE [LARGE SCALE GENOMIC DNA]</scope>
    <source>
        <strain evidence="1 2">DSM 23679</strain>
    </source>
</reference>
<name>A0ABQ4QL97_9HYPH</name>
<evidence type="ECO:0000313" key="2">
    <source>
        <dbReference type="Proteomes" id="UP001055117"/>
    </source>
</evidence>
<comment type="caution">
    <text evidence="1">The sequence shown here is derived from an EMBL/GenBank/DDBJ whole genome shotgun (WGS) entry which is preliminary data.</text>
</comment>
<keyword evidence="2" id="KW-1185">Reference proteome</keyword>
<evidence type="ECO:0000313" key="1">
    <source>
        <dbReference type="EMBL" id="GJD46018.1"/>
    </source>
</evidence>
<organism evidence="1 2">
    <name type="scientific">Methylobacterium cerastii</name>
    <dbReference type="NCBI Taxonomy" id="932741"/>
    <lineage>
        <taxon>Bacteria</taxon>
        <taxon>Pseudomonadati</taxon>
        <taxon>Pseudomonadota</taxon>
        <taxon>Alphaproteobacteria</taxon>
        <taxon>Hyphomicrobiales</taxon>
        <taxon>Methylobacteriaceae</taxon>
        <taxon>Methylobacterium</taxon>
    </lineage>
</organism>